<evidence type="ECO:0000313" key="3">
    <source>
        <dbReference type="Proteomes" id="UP000029228"/>
    </source>
</evidence>
<reference evidence="2 3" key="1">
    <citation type="submission" date="2014-09" db="EMBL/GenBank/DDBJ databases">
        <title>Vibrio maritimus JCM 19235. (C45) whole genome shotgun sequence.</title>
        <authorList>
            <person name="Sawabe T."/>
            <person name="Meirelles P."/>
            <person name="Nakanishi M."/>
            <person name="Sayaka M."/>
            <person name="Hattori M."/>
            <person name="Ohkuma M."/>
        </authorList>
    </citation>
    <scope>NUCLEOTIDE SEQUENCE [LARGE SCALE GENOMIC DNA]</scope>
    <source>
        <strain evidence="3">JCM19235</strain>
    </source>
</reference>
<organism evidence="2 3">
    <name type="scientific">Vibrio maritimus</name>
    <dbReference type="NCBI Taxonomy" id="990268"/>
    <lineage>
        <taxon>Bacteria</taxon>
        <taxon>Pseudomonadati</taxon>
        <taxon>Pseudomonadota</taxon>
        <taxon>Gammaproteobacteria</taxon>
        <taxon>Vibrionales</taxon>
        <taxon>Vibrionaceae</taxon>
        <taxon>Vibrio</taxon>
    </lineage>
</organism>
<comment type="cofactor">
    <cofactor evidence="1">
        <name>[4Fe-4S] cluster</name>
        <dbReference type="ChEBI" id="CHEBI:49883"/>
    </cofactor>
</comment>
<dbReference type="AlphaFoldDB" id="A0A090RWL7"/>
<proteinExistence type="inferred from homology"/>
<sequence>MKYALGPLLYFWPKQDVESFYEQAKSSSADIIYLGESVCSKRREMKPAHWFDIAKELSASGKQVVLSTMALLEAPSEVNIMKKYIDNGDFAIEANDVSAIQLASESKVPFVVGPAVNTYNARTLQLFAKQGMIRWCMPVELSREWLENAMNQADDLGIRDQFEVEVFSHGYLPLAYSARCFTARAENRAKDDCETCCIKYPTGLQVESQEGQSVFNLNGIQTQSGYQYNLINDLKSMEGLVDVVRLSPLGLDTFAEVDRFRANEDGSNPVASLDRQCNGYWHQIAGLDIKQI</sequence>
<dbReference type="Proteomes" id="UP000029228">
    <property type="component" value="Unassembled WGS sequence"/>
</dbReference>
<dbReference type="GO" id="GO:0006744">
    <property type="term" value="P:ubiquinone biosynthetic process"/>
    <property type="evidence" value="ECO:0007669"/>
    <property type="project" value="UniProtKB-UniRule"/>
</dbReference>
<keyword evidence="1" id="KW-0411">Iron-sulfur</keyword>
<keyword evidence="2" id="KW-0378">Hydrolase</keyword>
<keyword evidence="1" id="KW-0479">Metal-binding</keyword>
<keyword evidence="2" id="KW-0645">Protease</keyword>
<feature type="binding site" evidence="1">
    <location>
        <position position="197"/>
    </location>
    <ligand>
        <name>[4Fe-4S] cluster</name>
        <dbReference type="ChEBI" id="CHEBI:49883"/>
    </ligand>
</feature>
<dbReference type="InterPro" id="IPR043693">
    <property type="entry name" value="UbiV"/>
</dbReference>
<comment type="caution">
    <text evidence="2">The sequence shown here is derived from an EMBL/GenBank/DDBJ whole genome shotgun (WGS) entry which is preliminary data.</text>
</comment>
<dbReference type="UniPathway" id="UPA00232"/>
<evidence type="ECO:0000313" key="2">
    <source>
        <dbReference type="EMBL" id="GAL19666.1"/>
    </source>
</evidence>
<keyword evidence="1" id="KW-0408">Iron</keyword>
<feature type="binding site" evidence="1">
    <location>
        <position position="39"/>
    </location>
    <ligand>
        <name>[4Fe-4S] cluster</name>
        <dbReference type="ChEBI" id="CHEBI:49883"/>
    </ligand>
</feature>
<dbReference type="GO" id="GO:0008233">
    <property type="term" value="F:peptidase activity"/>
    <property type="evidence" value="ECO:0007669"/>
    <property type="project" value="UniProtKB-KW"/>
</dbReference>
<comment type="pathway">
    <text evidence="1">Cofactor biosynthesis; ubiquinone biosynthesis.</text>
</comment>
<feature type="binding site" evidence="1">
    <location>
        <position position="180"/>
    </location>
    <ligand>
        <name>[4Fe-4S] cluster</name>
        <dbReference type="ChEBI" id="CHEBI:49883"/>
    </ligand>
</feature>
<dbReference type="EMBL" id="BBMR01000004">
    <property type="protein sequence ID" value="GAL19666.1"/>
    <property type="molecule type" value="Genomic_DNA"/>
</dbReference>
<dbReference type="InterPro" id="IPR001539">
    <property type="entry name" value="Peptidase_U32"/>
</dbReference>
<keyword evidence="1" id="KW-0831">Ubiquinone biosynthesis</keyword>
<keyword evidence="1" id="KW-0004">4Fe-4S</keyword>
<feature type="binding site" evidence="1">
    <location>
        <position position="193"/>
    </location>
    <ligand>
        <name>[4Fe-4S] cluster</name>
        <dbReference type="ChEBI" id="CHEBI:49883"/>
    </ligand>
</feature>
<dbReference type="InterPro" id="IPR051454">
    <property type="entry name" value="RNA/ubiquinone_mod_enzymes"/>
</dbReference>
<dbReference type="Pfam" id="PF01136">
    <property type="entry name" value="Peptidase_U32"/>
    <property type="match status" value="1"/>
</dbReference>
<accession>A0A090RWL7</accession>
<comment type="similarity">
    <text evidence="1">Belongs to the peptidase U32 family. UbiV subfamily.</text>
</comment>
<reference evidence="2 3" key="2">
    <citation type="submission" date="2014-09" db="EMBL/GenBank/DDBJ databases">
        <authorList>
            <consortium name="NBRP consortium"/>
            <person name="Sawabe T."/>
            <person name="Meirelles P."/>
            <person name="Nakanishi M."/>
            <person name="Sayaka M."/>
            <person name="Hattori M."/>
            <person name="Ohkuma M."/>
        </authorList>
    </citation>
    <scope>NUCLEOTIDE SEQUENCE [LARGE SCALE GENOMIC DNA]</scope>
    <source>
        <strain evidence="3">JCM19235</strain>
    </source>
</reference>
<dbReference type="PANTHER" id="PTHR30217:SF11">
    <property type="entry name" value="UBIQUINONE BIOSYNTHESIS PROTEIN UBIV"/>
    <property type="match status" value="1"/>
</dbReference>
<protein>
    <recommendedName>
        <fullName evidence="1">Ubiquinone biosynthesis protein UbiV</fullName>
    </recommendedName>
</protein>
<dbReference type="NCBIfam" id="NF011991">
    <property type="entry name" value="PRK15447.1"/>
    <property type="match status" value="1"/>
</dbReference>
<evidence type="ECO:0000256" key="1">
    <source>
        <dbReference type="HAMAP-Rule" id="MF_02233"/>
    </source>
</evidence>
<dbReference type="OrthoDB" id="8523349at2"/>
<comment type="subunit">
    <text evidence="1">Forms a heterodimer with UbiU.</text>
</comment>
<dbReference type="PANTHER" id="PTHR30217">
    <property type="entry name" value="PEPTIDASE U32 FAMILY"/>
    <property type="match status" value="1"/>
</dbReference>
<dbReference type="GO" id="GO:0051539">
    <property type="term" value="F:4 iron, 4 sulfur cluster binding"/>
    <property type="evidence" value="ECO:0007669"/>
    <property type="project" value="UniProtKB-UniRule"/>
</dbReference>
<dbReference type="GO" id="GO:0006508">
    <property type="term" value="P:proteolysis"/>
    <property type="evidence" value="ECO:0007669"/>
    <property type="project" value="UniProtKB-KW"/>
</dbReference>
<dbReference type="GO" id="GO:0046872">
    <property type="term" value="F:metal ion binding"/>
    <property type="evidence" value="ECO:0007669"/>
    <property type="project" value="UniProtKB-KW"/>
</dbReference>
<dbReference type="HAMAP" id="MF_02233">
    <property type="entry name" value="UbiV"/>
    <property type="match status" value="1"/>
</dbReference>
<dbReference type="STRING" id="990268.JCM19235_1022"/>
<comment type="function">
    <text evidence="1">Required for O(2)-independent ubiquinone (coenzyme Q) biosynthesis. Together with UbiU, is essential for the C6-hydroxylation reaction in the oxygen-independent ubiquinone biosynthesis pathway.</text>
</comment>
<name>A0A090RWL7_9VIBR</name>
<keyword evidence="3" id="KW-1185">Reference proteome</keyword>
<gene>
    <name evidence="1" type="primary">ubiV</name>
    <name evidence="2" type="ORF">JCM19235_1022</name>
</gene>